<evidence type="ECO:0000313" key="2">
    <source>
        <dbReference type="Proteomes" id="UP000190476"/>
    </source>
</evidence>
<gene>
    <name evidence="1" type="ORF">CCH01_10740</name>
</gene>
<dbReference type="STRING" id="1351755.CCH01_10740"/>
<sequence>MNNNAQNDFKYIYSNTNDCIDINKKEKTPNINFDALFDDNCQEFYIDFKSCEINKTLKITLVDI</sequence>
<dbReference type="EMBL" id="LT799839">
    <property type="protein sequence ID" value="SLK16584.1"/>
    <property type="molecule type" value="Genomic_DNA"/>
</dbReference>
<organism evidence="1 2">
    <name type="scientific">Clostridium chauvoei JF4335</name>
    <dbReference type="NCBI Taxonomy" id="1351755"/>
    <lineage>
        <taxon>Bacteria</taxon>
        <taxon>Bacillati</taxon>
        <taxon>Bacillota</taxon>
        <taxon>Clostridia</taxon>
        <taxon>Eubacteriales</taxon>
        <taxon>Clostridiaceae</taxon>
        <taxon>Clostridium</taxon>
    </lineage>
</organism>
<keyword evidence="2" id="KW-1185">Reference proteome</keyword>
<accession>A0A1U6J8I8</accession>
<dbReference type="GeneID" id="66301414"/>
<evidence type="ECO:0000313" key="1">
    <source>
        <dbReference type="EMBL" id="SLK16584.1"/>
    </source>
</evidence>
<reference evidence="2" key="1">
    <citation type="submission" date="2017-03" db="EMBL/GenBank/DDBJ databases">
        <authorList>
            <person name="Falquet L."/>
            <person name="Falquet L."/>
        </authorList>
    </citation>
    <scope>NUCLEOTIDE SEQUENCE [LARGE SCALE GENOMIC DNA]</scope>
</reference>
<dbReference type="AlphaFoldDB" id="A0A1U6J8I8"/>
<dbReference type="Proteomes" id="UP000190476">
    <property type="component" value="Chromosome I"/>
</dbReference>
<proteinExistence type="predicted"/>
<dbReference type="OrthoDB" id="9925782at2"/>
<protein>
    <submittedName>
        <fullName evidence="1">Uncharacterized protein</fullName>
    </submittedName>
</protein>
<dbReference type="RefSeq" id="WP_079481282.1">
    <property type="nucleotide sequence ID" value="NZ_CBML010000006.1"/>
</dbReference>
<name>A0A1U6J8I8_9CLOT</name>